<comment type="similarity">
    <text evidence="4">Belongs to the class I-like SAM-binding methyltransferase superfamily. Cation-dependent O-methyltransferase family.</text>
</comment>
<dbReference type="SUPFAM" id="SSF52821">
    <property type="entry name" value="Rhodanese/Cell cycle control phosphatase"/>
    <property type="match status" value="1"/>
</dbReference>
<accession>A0A8J2T090</accession>
<dbReference type="CDD" id="cd02440">
    <property type="entry name" value="AdoMet_MTases"/>
    <property type="match status" value="1"/>
</dbReference>
<reference evidence="7" key="1">
    <citation type="submission" date="2021-11" db="EMBL/GenBank/DDBJ databases">
        <authorList>
            <consortium name="Genoscope - CEA"/>
            <person name="William W."/>
        </authorList>
    </citation>
    <scope>NUCLEOTIDE SEQUENCE</scope>
</reference>
<dbReference type="InterPro" id="IPR036873">
    <property type="entry name" value="Rhodanese-like_dom_sf"/>
</dbReference>
<dbReference type="Gene3D" id="3.40.50.150">
    <property type="entry name" value="Vaccinia Virus protein VP39"/>
    <property type="match status" value="1"/>
</dbReference>
<dbReference type="Gene3D" id="3.30.70.100">
    <property type="match status" value="1"/>
</dbReference>
<dbReference type="InterPro" id="IPR001763">
    <property type="entry name" value="Rhodanese-like_dom"/>
</dbReference>
<evidence type="ECO:0000256" key="3">
    <source>
        <dbReference type="ARBA" id="ARBA00022691"/>
    </source>
</evidence>
<dbReference type="Gene3D" id="3.40.250.10">
    <property type="entry name" value="Rhodanese-like domain"/>
    <property type="match status" value="1"/>
</dbReference>
<dbReference type="Pfam" id="PF17773">
    <property type="entry name" value="UPF0176_N"/>
    <property type="match status" value="1"/>
</dbReference>
<feature type="chain" id="PRO_5035228816" description="Rhodanese domain-containing protein" evidence="5">
    <location>
        <begin position="17"/>
        <end position="649"/>
    </location>
</feature>
<evidence type="ECO:0000256" key="4">
    <source>
        <dbReference type="ARBA" id="ARBA00023453"/>
    </source>
</evidence>
<evidence type="ECO:0000313" key="8">
    <source>
        <dbReference type="Proteomes" id="UP000789595"/>
    </source>
</evidence>
<dbReference type="PANTHER" id="PTHR43846">
    <property type="entry name" value="UPF0176 PROTEIN YCEA"/>
    <property type="match status" value="1"/>
</dbReference>
<dbReference type="PANTHER" id="PTHR43846:SF1">
    <property type="entry name" value="TRNA URIDINE(34) HYDROXYLASE"/>
    <property type="match status" value="1"/>
</dbReference>
<evidence type="ECO:0000259" key="6">
    <source>
        <dbReference type="PROSITE" id="PS50206"/>
    </source>
</evidence>
<protein>
    <recommendedName>
        <fullName evidence="6">Rhodanese domain-containing protein</fullName>
    </recommendedName>
</protein>
<evidence type="ECO:0000313" key="7">
    <source>
        <dbReference type="EMBL" id="CAH0377256.1"/>
    </source>
</evidence>
<keyword evidence="2" id="KW-0808">Transferase</keyword>
<keyword evidence="3" id="KW-0949">S-adenosyl-L-methionine</keyword>
<dbReference type="InterPro" id="IPR029063">
    <property type="entry name" value="SAM-dependent_MTases_sf"/>
</dbReference>
<dbReference type="InterPro" id="IPR002935">
    <property type="entry name" value="SAM_O-MeTrfase"/>
</dbReference>
<evidence type="ECO:0000256" key="2">
    <source>
        <dbReference type="ARBA" id="ARBA00022679"/>
    </source>
</evidence>
<feature type="signal peptide" evidence="5">
    <location>
        <begin position="1"/>
        <end position="16"/>
    </location>
</feature>
<dbReference type="GO" id="GO:0008171">
    <property type="term" value="F:O-methyltransferase activity"/>
    <property type="evidence" value="ECO:0007669"/>
    <property type="project" value="InterPro"/>
</dbReference>
<sequence>MRRRALMLLFASSARALLRAGAPVGRLARRAASTADEQLVAVKVTIDQRLRDALRLPGKQRRPRCFVRDKDEATLRDAIEQKVPSLKLQDYAIRHEDDTVVVEPRGPLLTTTDKEPEVVTSDKYAMVSWYHFFTGKHDAEALVRTLQATWSQMGVLGRAYVANEGVNAQLCVPDTHVDTYKEHHARLFDKLEEEAPSLNFDGTVEKEETMPFRALKVRTRDYVVADDGVGADLDLQDPGVDLEPSTWHEQLGGDFGDNNTSTNTILDVRNHYESAVGSFAGATPLNTETFKDTYQALDAALAAKPKSEPVYMFCTGGIRCVKAGAYVKQKLGFSDVRRLKGGVVNYTQQLSETNLEETSRFRGVNYVFNDRVGERVTAPPVPDGEVLDSRAAEALVAVHDSTDEDAQIVHPADAYAVSLSGPEHPLIERCRLDASARYPAAAHMCSGPTQGKLLATLCKLRGAARVLELGTFCGYGTLWLSSASKEVITVDRDERAANVAKEHFRDVPADWGAVRQVVADRGQYLENCKDGPFDLVYVDCDKKGYAAVFDALLDTPGLLSSNACLVFDNTLWKGRVAEGTTGMSPSEEEAILAEAELNGDDPKRALKAARRDRAVAQALHEFNVKLRKDTRVDPLVLPLRDGLTVATLT</sequence>
<dbReference type="GO" id="GO:0032259">
    <property type="term" value="P:methylation"/>
    <property type="evidence" value="ECO:0007669"/>
    <property type="project" value="UniProtKB-KW"/>
</dbReference>
<dbReference type="SUPFAM" id="SSF53335">
    <property type="entry name" value="S-adenosyl-L-methionine-dependent methyltransferases"/>
    <property type="match status" value="1"/>
</dbReference>
<name>A0A8J2T090_9STRA</name>
<dbReference type="SMART" id="SM00450">
    <property type="entry name" value="RHOD"/>
    <property type="match status" value="1"/>
</dbReference>
<evidence type="ECO:0000256" key="1">
    <source>
        <dbReference type="ARBA" id="ARBA00022603"/>
    </source>
</evidence>
<gene>
    <name evidence="7" type="ORF">PECAL_5P18170</name>
</gene>
<dbReference type="Pfam" id="PF01596">
    <property type="entry name" value="Methyltransf_3"/>
    <property type="match status" value="1"/>
</dbReference>
<keyword evidence="8" id="KW-1185">Reference proteome</keyword>
<dbReference type="PROSITE" id="PS50206">
    <property type="entry name" value="RHODANESE_3"/>
    <property type="match status" value="1"/>
</dbReference>
<dbReference type="OrthoDB" id="25002at2759"/>
<keyword evidence="1" id="KW-0489">Methyltransferase</keyword>
<dbReference type="EMBL" id="CAKKNE010000005">
    <property type="protein sequence ID" value="CAH0377256.1"/>
    <property type="molecule type" value="Genomic_DNA"/>
</dbReference>
<evidence type="ECO:0000256" key="5">
    <source>
        <dbReference type="SAM" id="SignalP"/>
    </source>
</evidence>
<dbReference type="PROSITE" id="PS51682">
    <property type="entry name" value="SAM_OMT_I"/>
    <property type="match status" value="1"/>
</dbReference>
<proteinExistence type="inferred from homology"/>
<dbReference type="InterPro" id="IPR040503">
    <property type="entry name" value="TRHO_N"/>
</dbReference>
<dbReference type="Proteomes" id="UP000789595">
    <property type="component" value="Unassembled WGS sequence"/>
</dbReference>
<dbReference type="Pfam" id="PF00581">
    <property type="entry name" value="Rhodanese"/>
    <property type="match status" value="1"/>
</dbReference>
<dbReference type="AlphaFoldDB" id="A0A8J2T090"/>
<feature type="domain" description="Rhodanese" evidence="6">
    <location>
        <begin position="264"/>
        <end position="355"/>
    </location>
</feature>
<keyword evidence="5" id="KW-0732">Signal</keyword>
<comment type="caution">
    <text evidence="7">The sequence shown here is derived from an EMBL/GenBank/DDBJ whole genome shotgun (WGS) entry which is preliminary data.</text>
</comment>
<organism evidence="7 8">
    <name type="scientific">Pelagomonas calceolata</name>
    <dbReference type="NCBI Taxonomy" id="35677"/>
    <lineage>
        <taxon>Eukaryota</taxon>
        <taxon>Sar</taxon>
        <taxon>Stramenopiles</taxon>
        <taxon>Ochrophyta</taxon>
        <taxon>Pelagophyceae</taxon>
        <taxon>Pelagomonadales</taxon>
        <taxon>Pelagomonadaceae</taxon>
        <taxon>Pelagomonas</taxon>
    </lineage>
</organism>